<dbReference type="PANTHER" id="PTHR23132:SF14">
    <property type="entry name" value="ATP-GRASP DOMAIN-CONTAINING PROTEIN"/>
    <property type="match status" value="1"/>
</dbReference>
<name>A0A1V4AVL6_9BACT</name>
<dbReference type="AlphaFoldDB" id="A0A1V4AVL6"/>
<proteinExistence type="predicted"/>
<dbReference type="InterPro" id="IPR011761">
    <property type="entry name" value="ATP-grasp"/>
</dbReference>
<protein>
    <recommendedName>
        <fullName evidence="2">ATP-grasp domain-containing protein</fullName>
    </recommendedName>
</protein>
<accession>A0A1V4AVL6</accession>
<dbReference type="InterPro" id="IPR013815">
    <property type="entry name" value="ATP_grasp_subdomain_1"/>
</dbReference>
<dbReference type="PANTHER" id="PTHR23132">
    <property type="entry name" value="D-ALANINE--D-ALANINE LIGASE"/>
    <property type="match status" value="1"/>
</dbReference>
<reference evidence="3 4" key="1">
    <citation type="journal article" date="2017" name="Water Res.">
        <title>Discovery and metagenomic analysis of an anammox bacterial enrichment related to Candidatus "Brocadia caroliniensis" in a full-scale glycerol-fed nitritation-denitritation separate centrate treatment process.</title>
        <authorList>
            <person name="Park H."/>
            <person name="Brotto A.C."/>
            <person name="van Loosdrecht M.C."/>
            <person name="Chandran K."/>
        </authorList>
    </citation>
    <scope>NUCLEOTIDE SEQUENCE [LARGE SCALE GENOMIC DNA]</scope>
    <source>
        <strain evidence="3">26THWARD</strain>
    </source>
</reference>
<dbReference type="Proteomes" id="UP000189681">
    <property type="component" value="Unassembled WGS sequence"/>
</dbReference>
<evidence type="ECO:0000313" key="3">
    <source>
        <dbReference type="EMBL" id="OOP57168.1"/>
    </source>
</evidence>
<dbReference type="GO" id="GO:0005524">
    <property type="term" value="F:ATP binding"/>
    <property type="evidence" value="ECO:0007669"/>
    <property type="project" value="UniProtKB-UniRule"/>
</dbReference>
<dbReference type="InterPro" id="IPR005479">
    <property type="entry name" value="CPAse_ATP-bd"/>
</dbReference>
<feature type="domain" description="ATP-grasp" evidence="2">
    <location>
        <begin position="121"/>
        <end position="307"/>
    </location>
</feature>
<dbReference type="EMBL" id="AYTS01000042">
    <property type="protein sequence ID" value="OOP57168.1"/>
    <property type="molecule type" value="Genomic_DNA"/>
</dbReference>
<organism evidence="3 4">
    <name type="scientific">Candidatus Brocadia carolinensis</name>
    <dbReference type="NCBI Taxonomy" id="1004156"/>
    <lineage>
        <taxon>Bacteria</taxon>
        <taxon>Pseudomonadati</taxon>
        <taxon>Planctomycetota</taxon>
        <taxon>Candidatus Brocadiia</taxon>
        <taxon>Candidatus Brocadiales</taxon>
        <taxon>Candidatus Brocadiaceae</taxon>
        <taxon>Candidatus Brocadia</taxon>
    </lineage>
</organism>
<dbReference type="GO" id="GO:0046872">
    <property type="term" value="F:metal ion binding"/>
    <property type="evidence" value="ECO:0007669"/>
    <property type="project" value="InterPro"/>
</dbReference>
<dbReference type="PROSITE" id="PS50975">
    <property type="entry name" value="ATP_GRASP"/>
    <property type="match status" value="1"/>
</dbReference>
<evidence type="ECO:0000313" key="4">
    <source>
        <dbReference type="Proteomes" id="UP000189681"/>
    </source>
</evidence>
<keyword evidence="1" id="KW-0547">Nucleotide-binding</keyword>
<dbReference type="STRING" id="1004156.AYP45_05135"/>
<gene>
    <name evidence="3" type="ORF">AYP45_05135</name>
</gene>
<evidence type="ECO:0000256" key="1">
    <source>
        <dbReference type="PROSITE-ProRule" id="PRU00409"/>
    </source>
</evidence>
<dbReference type="Pfam" id="PF02786">
    <property type="entry name" value="CPSase_L_D2"/>
    <property type="match status" value="1"/>
</dbReference>
<keyword evidence="1" id="KW-0067">ATP-binding</keyword>
<dbReference type="Pfam" id="PF15632">
    <property type="entry name" value="ATPgrasp_Ter"/>
    <property type="match status" value="1"/>
</dbReference>
<dbReference type="GO" id="GO:0008716">
    <property type="term" value="F:D-alanine-D-alanine ligase activity"/>
    <property type="evidence" value="ECO:0007669"/>
    <property type="project" value="TreeGrafter"/>
</dbReference>
<comment type="caution">
    <text evidence="3">The sequence shown here is derived from an EMBL/GenBank/DDBJ whole genome shotgun (WGS) entry which is preliminary data.</text>
</comment>
<dbReference type="SUPFAM" id="SSF56059">
    <property type="entry name" value="Glutathione synthetase ATP-binding domain-like"/>
    <property type="match status" value="1"/>
</dbReference>
<dbReference type="Gene3D" id="3.30.1490.20">
    <property type="entry name" value="ATP-grasp fold, A domain"/>
    <property type="match status" value="1"/>
</dbReference>
<evidence type="ECO:0000259" key="2">
    <source>
        <dbReference type="PROSITE" id="PS50975"/>
    </source>
</evidence>
<sequence>MKRVLVLDGMWNKSLAAVRSFGRRGFYVAAGERTRLAATIFSKYCSRRWIYSSPVISPADFLNGLEAELKAGKYDVIFPMEFSTQVLLTDTVNRQRIERYTRLPFVDADLAKKGNDKAYIMQYARGRGIDVPATYIVNDIERLAAIAEETAYPVLIKPRNSSGSRGIVYVKEKEELLRLYLKVHKEYPFPIIQEYIPDGGGVYGVGLLFNFQSELRASFVYKRLRSHPVRGGPSTLRESVKREDVREIAGSLMKSLQWTGIVHVEFKIDPRDRKPKLLEVNPRFWGSLQLAIESGIDFPFLLFRLALEGDIEPVMDYNVGVRCRWLIPGDLLHFIKNPERLKLKPNFF</sequence>
<dbReference type="Gene3D" id="3.30.470.20">
    <property type="entry name" value="ATP-grasp fold, B domain"/>
    <property type="match status" value="1"/>
</dbReference>